<proteinExistence type="predicted"/>
<accession>A0A8J4YNP7</accession>
<protein>
    <submittedName>
        <fullName evidence="1">Uncharacterized protein</fullName>
    </submittedName>
</protein>
<dbReference type="EMBL" id="JACEEZ010005311">
    <property type="protein sequence ID" value="KAG0725729.1"/>
    <property type="molecule type" value="Genomic_DNA"/>
</dbReference>
<organism evidence="1 2">
    <name type="scientific">Chionoecetes opilio</name>
    <name type="common">Atlantic snow crab</name>
    <name type="synonym">Cancer opilio</name>
    <dbReference type="NCBI Taxonomy" id="41210"/>
    <lineage>
        <taxon>Eukaryota</taxon>
        <taxon>Metazoa</taxon>
        <taxon>Ecdysozoa</taxon>
        <taxon>Arthropoda</taxon>
        <taxon>Crustacea</taxon>
        <taxon>Multicrustacea</taxon>
        <taxon>Malacostraca</taxon>
        <taxon>Eumalacostraca</taxon>
        <taxon>Eucarida</taxon>
        <taxon>Decapoda</taxon>
        <taxon>Pleocyemata</taxon>
        <taxon>Brachyura</taxon>
        <taxon>Eubrachyura</taxon>
        <taxon>Majoidea</taxon>
        <taxon>Majidae</taxon>
        <taxon>Chionoecetes</taxon>
    </lineage>
</organism>
<gene>
    <name evidence="1" type="ORF">GWK47_038054</name>
</gene>
<dbReference type="OrthoDB" id="79514at2759"/>
<keyword evidence="2" id="KW-1185">Reference proteome</keyword>
<evidence type="ECO:0000313" key="2">
    <source>
        <dbReference type="Proteomes" id="UP000770661"/>
    </source>
</evidence>
<dbReference type="Proteomes" id="UP000770661">
    <property type="component" value="Unassembled WGS sequence"/>
</dbReference>
<dbReference type="AlphaFoldDB" id="A0A8J4YNP7"/>
<reference evidence="1" key="1">
    <citation type="submission" date="2020-07" db="EMBL/GenBank/DDBJ databases">
        <title>The High-quality genome of the commercially important snow crab, Chionoecetes opilio.</title>
        <authorList>
            <person name="Jeong J.-H."/>
            <person name="Ryu S."/>
        </authorList>
    </citation>
    <scope>NUCLEOTIDE SEQUENCE</scope>
    <source>
        <strain evidence="1">MADBK_172401_WGS</strain>
        <tissue evidence="1">Digestive gland</tissue>
    </source>
</reference>
<evidence type="ECO:0000313" key="1">
    <source>
        <dbReference type="EMBL" id="KAG0725729.1"/>
    </source>
</evidence>
<sequence length="154" mass="17486">MTHAVIDDMEEELSRERCLTRQARSTASLITFRTFIIVHSIASQDGSDVTDEECDELYIRLPMNDPAGDEADPNSVYVLPREQLRRSTREIRPRCPRFHSHRGVLRSQVLTLNVVTCDMPTLLSAAGVHPSRQHAVIRLTCAFLKKTGQLQRLC</sequence>
<name>A0A8J4YNP7_CHIOP</name>
<comment type="caution">
    <text evidence="1">The sequence shown here is derived from an EMBL/GenBank/DDBJ whole genome shotgun (WGS) entry which is preliminary data.</text>
</comment>